<keyword evidence="2" id="KW-1185">Reference proteome</keyword>
<dbReference type="Proteomes" id="UP000294796">
    <property type="component" value="Unassembled WGS sequence"/>
</dbReference>
<dbReference type="OrthoDB" id="6194710at2"/>
<evidence type="ECO:0000313" key="1">
    <source>
        <dbReference type="EMBL" id="TDK23871.1"/>
    </source>
</evidence>
<reference evidence="1 2" key="1">
    <citation type="submission" date="2019-03" db="EMBL/GenBank/DDBJ databases">
        <title>Luteimonas zhaokaii sp.nov., isolated from the rectal contents of Plateau pika in Yushu, Qinghai Province, China.</title>
        <authorList>
            <person name="Zhang G."/>
        </authorList>
    </citation>
    <scope>NUCLEOTIDE SEQUENCE [LARGE SCALE GENOMIC DNA]</scope>
    <source>
        <strain evidence="1 2">B9</strain>
    </source>
</reference>
<sequence>MNDRATLADADAPACVRGLLALELSPGSRIDRAALRQTEAAALASLLARDLARLVPAARGLDACLMAAHFDPAEALRPGWPLHRRLEDLHARAPRGDGTPRVIAFGADAAGEVPMPLQCDASLAGGQLRVLPWLFAGARALVDEVAEAFESILLDRGMAAADTALAAQQSFDTRVEHARSMTLHDLAAMTAMQYEHAGLAPLWPLIETALLAPDDTAALDAPPEPQLHYAGGEVTITLLTPDDWRARCGGNDSDCERLRRRFAQYEMRQQQFAAVLGAHGIPVLFESAPRPDA</sequence>
<dbReference type="RefSeq" id="WP_133321968.1">
    <property type="nucleotide sequence ID" value="NZ_SMTF01000006.1"/>
</dbReference>
<organism evidence="1 2">
    <name type="scientific">Luteimonas aestuarii</name>
    <dbReference type="NCBI Taxonomy" id="453837"/>
    <lineage>
        <taxon>Bacteria</taxon>
        <taxon>Pseudomonadati</taxon>
        <taxon>Pseudomonadota</taxon>
        <taxon>Gammaproteobacteria</taxon>
        <taxon>Lysobacterales</taxon>
        <taxon>Lysobacteraceae</taxon>
        <taxon>Luteimonas</taxon>
    </lineage>
</organism>
<evidence type="ECO:0000313" key="2">
    <source>
        <dbReference type="Proteomes" id="UP000294796"/>
    </source>
</evidence>
<dbReference type="AlphaFoldDB" id="A0A4R5TNC3"/>
<gene>
    <name evidence="1" type="ORF">E2F46_10110</name>
</gene>
<accession>A0A4R5TNC3</accession>
<name>A0A4R5TNC3_9GAMM</name>
<comment type="caution">
    <text evidence="1">The sequence shown here is derived from an EMBL/GenBank/DDBJ whole genome shotgun (WGS) entry which is preliminary data.</text>
</comment>
<proteinExistence type="predicted"/>
<dbReference type="EMBL" id="SMTF01000006">
    <property type="protein sequence ID" value="TDK23871.1"/>
    <property type="molecule type" value="Genomic_DNA"/>
</dbReference>
<protein>
    <submittedName>
        <fullName evidence="1">Uncharacterized protein</fullName>
    </submittedName>
</protein>